<gene>
    <name evidence="5" type="ORF">OGAPHI_007267</name>
</gene>
<dbReference type="Pfam" id="PF09798">
    <property type="entry name" value="LCD1"/>
    <property type="match status" value="1"/>
</dbReference>
<dbReference type="Proteomes" id="UP000769157">
    <property type="component" value="Unassembled WGS sequence"/>
</dbReference>
<reference evidence="5" key="1">
    <citation type="journal article" date="2021" name="Open Biol.">
        <title>Shared evolutionary footprints suggest mitochondrial oxidative damage underlies multiple complex I losses in fungi.</title>
        <authorList>
            <person name="Schikora-Tamarit M.A."/>
            <person name="Marcet-Houben M."/>
            <person name="Nosek J."/>
            <person name="Gabaldon T."/>
        </authorList>
    </citation>
    <scope>NUCLEOTIDE SEQUENCE</scope>
    <source>
        <strain evidence="5">CBS6075</strain>
    </source>
</reference>
<comment type="subcellular location">
    <subcellularLocation>
        <location evidence="1">Nucleus</location>
    </subcellularLocation>
</comment>
<reference evidence="5" key="2">
    <citation type="submission" date="2021-01" db="EMBL/GenBank/DDBJ databases">
        <authorList>
            <person name="Schikora-Tamarit M.A."/>
        </authorList>
    </citation>
    <scope>NUCLEOTIDE SEQUENCE</scope>
    <source>
        <strain evidence="5">CBS6075</strain>
    </source>
</reference>
<evidence type="ECO:0008006" key="7">
    <source>
        <dbReference type="Google" id="ProtNLM"/>
    </source>
</evidence>
<sequence length="678" mass="76720">MSFDSSDSFDDEDIDFDQLYSARSQSHGLRNVSPALKEPSTDPLALRGENAILRAQLQKISSKYEQEQKNLKQHYASLLEERNKRITELAEDVNKVKEDNEFLTSENKNLTTKYLPAPKKRRIQDESMDVSVSDISGRSFSTKATSTPPESKPQTLAIINQVSVFQDEKNSFIEGISAHVIPGFGRTTLDYLANISSAISYEKGDFRVTKGKENIKTAIIDYLIRFENKNRIDILLSDFINILFDYITCCFESANLFAGPFLLALIHFALNYRAKAISFELIQRSMEVTNYLLTFSTTVLKQDQPYLSNENLDITTTANSASTDLKLDTVQKTMHSKVLDVFTTVYLMDIMETLAKLSSYLDVGNEPYLTEYWSSFQKSLISHCLSMKTPIGFVFNMVEILNYSVNKNSFAFAHASRSKRQGYSKESTDILTNLILFLTQGLEQDLYTYGLNRTIGSNGYSRLLEMLVTHDASPSPMSHSWDRYQQILQVSSNIGQINKHEIVVLSLRIRILQLFENLLAQKPASAIKNETLIAFISSIVTQLGYQQEIIYRSPRAKTIGHRLQLISLIVRLIHFLVSASAKVAISDLPGITLREMVIALLRISAESLKPLALETIRQWRDLGHVPEISPAPNGVEINYDDWTIDMARDVISQCITGDEADALHYSINYDIPDDDMLE</sequence>
<dbReference type="InterPro" id="IPR018622">
    <property type="entry name" value="DNA_damage_chkpnt_Lcd1"/>
</dbReference>
<comment type="caution">
    <text evidence="5">The sequence shown here is derived from an EMBL/GenBank/DDBJ whole genome shotgun (WGS) entry which is preliminary data.</text>
</comment>
<keyword evidence="2" id="KW-0227">DNA damage</keyword>
<dbReference type="AlphaFoldDB" id="A0A9P8NUU8"/>
<dbReference type="GO" id="GO:0005634">
    <property type="term" value="C:nucleus"/>
    <property type="evidence" value="ECO:0007669"/>
    <property type="project" value="UniProtKB-SubCell"/>
</dbReference>
<evidence type="ECO:0000313" key="5">
    <source>
        <dbReference type="EMBL" id="KAH3660062.1"/>
    </source>
</evidence>
<dbReference type="RefSeq" id="XP_046057773.1">
    <property type="nucleotide sequence ID" value="XM_046208644.1"/>
</dbReference>
<accession>A0A9P8NUU8</accession>
<keyword evidence="6" id="KW-1185">Reference proteome</keyword>
<keyword evidence="3" id="KW-0539">Nucleus</keyword>
<organism evidence="5 6">
    <name type="scientific">Ogataea philodendri</name>
    <dbReference type="NCBI Taxonomy" id="1378263"/>
    <lineage>
        <taxon>Eukaryota</taxon>
        <taxon>Fungi</taxon>
        <taxon>Dikarya</taxon>
        <taxon>Ascomycota</taxon>
        <taxon>Saccharomycotina</taxon>
        <taxon>Pichiomycetes</taxon>
        <taxon>Pichiales</taxon>
        <taxon>Pichiaceae</taxon>
        <taxon>Ogataea</taxon>
    </lineage>
</organism>
<evidence type="ECO:0000313" key="6">
    <source>
        <dbReference type="Proteomes" id="UP000769157"/>
    </source>
</evidence>
<name>A0A9P8NUU8_9ASCO</name>
<evidence type="ECO:0000256" key="3">
    <source>
        <dbReference type="ARBA" id="ARBA00023242"/>
    </source>
</evidence>
<dbReference type="OrthoDB" id="4078000at2759"/>
<proteinExistence type="predicted"/>
<evidence type="ECO:0000256" key="4">
    <source>
        <dbReference type="SAM" id="Coils"/>
    </source>
</evidence>
<evidence type="ECO:0000256" key="1">
    <source>
        <dbReference type="ARBA" id="ARBA00004123"/>
    </source>
</evidence>
<protein>
    <recommendedName>
        <fullName evidence="7">DNA damage checkpoint protein LCD1</fullName>
    </recommendedName>
</protein>
<feature type="coiled-coil region" evidence="4">
    <location>
        <begin position="50"/>
        <end position="113"/>
    </location>
</feature>
<keyword evidence="4" id="KW-0175">Coiled coil</keyword>
<dbReference type="GO" id="GO:0000077">
    <property type="term" value="P:DNA damage checkpoint signaling"/>
    <property type="evidence" value="ECO:0007669"/>
    <property type="project" value="InterPro"/>
</dbReference>
<dbReference type="GeneID" id="70239231"/>
<dbReference type="EMBL" id="JAEUBE010000511">
    <property type="protein sequence ID" value="KAH3660062.1"/>
    <property type="molecule type" value="Genomic_DNA"/>
</dbReference>
<evidence type="ECO:0000256" key="2">
    <source>
        <dbReference type="ARBA" id="ARBA00022763"/>
    </source>
</evidence>